<dbReference type="AlphaFoldDB" id="B6W8A7"/>
<dbReference type="STRING" id="561177.ANHYDRO_00806"/>
<dbReference type="GO" id="GO:0005975">
    <property type="term" value="P:carbohydrate metabolic process"/>
    <property type="evidence" value="ECO:0007669"/>
    <property type="project" value="InterPro"/>
</dbReference>
<dbReference type="EMBL" id="ABXA01000019">
    <property type="protein sequence ID" value="EEB36506.1"/>
    <property type="molecule type" value="Genomic_DNA"/>
</dbReference>
<dbReference type="GO" id="GO:0051060">
    <property type="term" value="F:pullulanase activity"/>
    <property type="evidence" value="ECO:0007669"/>
    <property type="project" value="UniProtKB-EC"/>
</dbReference>
<dbReference type="SUPFAM" id="SSF81296">
    <property type="entry name" value="E set domains"/>
    <property type="match status" value="1"/>
</dbReference>
<protein>
    <submittedName>
        <fullName evidence="3">Pullulanase, type I</fullName>
        <ecNumber evidence="3">3.2.1.41</ecNumber>
    </submittedName>
</protein>
<comment type="caution">
    <text evidence="3">The sequence shown here is derived from an EMBL/GenBank/DDBJ whole genome shotgun (WGS) entry which is preliminary data.</text>
</comment>
<dbReference type="SMART" id="SM00642">
    <property type="entry name" value="Aamy"/>
    <property type="match status" value="1"/>
</dbReference>
<evidence type="ECO:0000313" key="3">
    <source>
        <dbReference type="EMBL" id="EEB36506.1"/>
    </source>
</evidence>
<dbReference type="InterPro" id="IPR004193">
    <property type="entry name" value="Glyco_hydro_13_N"/>
</dbReference>
<sequence length="628" mass="73132">MTYKYEEIKDIKMGANYNKNFTEFRVFAPNREKIELLISDDYRKTRKEKFSMVKEDYDIFYCKIERDLDGYFYSYLVEDMYEVTDPYSTASSINSLMSAVIDFKKTNPKGFNKSYKKNLENEAVIYELNVKDYTSNKNSGVKYRGKYLGLSEIETNFCGQSTGLSNIVDLGITHIQLMPIYDFITTFEEEEKFFDADNYNWGYDPELYFNVEGSYSTNPYNPSRRIYELKKMIKTIHENNINVIMDVVFNHTYKTKDSNLEILAPGYYHRRNKDGNFSNGSGVGNELASERPFVRKLIIDSLKHWVLEYDIDGFRFDLMALIDIDTIKIALKELKKIKPYIMVYGEPWMGGESALPIDKQILIGSQKSNGFSVFNDRYRDAIKGDNNGYSKGYIQGNFFLKNQIETGIAGSIFYDEKRNGFADDASEVINYFNCHDNLIYYDKLKISLNHDDDINLIAKLGFAILFLSFGKPLIYEGNEFNNTKSNNSNSYNSSLSVNGVNWQDKIDNLEMFEYVKDLIKLRKKLKIFNIIKSSEIKKSLTFVDNLDDHIIAYKLKDRDSLVYIIINALDKEIYIDENLKNKIFEGEKELVKIFNQKGIINKRLDISEVNYLGKKSANVYIRGEKDEL</sequence>
<feature type="domain" description="Glycosyl hydrolase family 13 catalytic" evidence="2">
    <location>
        <begin position="105"/>
        <end position="522"/>
    </location>
</feature>
<dbReference type="RefSeq" id="WP_004813540.1">
    <property type="nucleotide sequence ID" value="NZ_ABXA01000019.1"/>
</dbReference>
<dbReference type="Pfam" id="PF02922">
    <property type="entry name" value="CBM_48"/>
    <property type="match status" value="1"/>
</dbReference>
<dbReference type="Gene3D" id="3.20.20.80">
    <property type="entry name" value="Glycosidases"/>
    <property type="match status" value="1"/>
</dbReference>
<dbReference type="CDD" id="cd11341">
    <property type="entry name" value="AmyAc_Pullulanase_LD-like"/>
    <property type="match status" value="1"/>
</dbReference>
<dbReference type="Proteomes" id="UP000005451">
    <property type="component" value="Unassembled WGS sequence"/>
</dbReference>
<dbReference type="InterPro" id="IPR013783">
    <property type="entry name" value="Ig-like_fold"/>
</dbReference>
<accession>B6W8A7</accession>
<reference evidence="3 4" key="1">
    <citation type="submission" date="2008-09" db="EMBL/GenBank/DDBJ databases">
        <authorList>
            <person name="Fulton L."/>
            <person name="Clifton S."/>
            <person name="Fulton B."/>
            <person name="Xu J."/>
            <person name="Minx P."/>
            <person name="Pepin K.H."/>
            <person name="Johnson M."/>
            <person name="Thiruvilangam P."/>
            <person name="Bhonagiri V."/>
            <person name="Nash W.E."/>
            <person name="Mardis E.R."/>
            <person name="Wilson R.K."/>
        </authorList>
    </citation>
    <scope>NUCLEOTIDE SEQUENCE [LARGE SCALE GENOMIC DNA]</scope>
    <source>
        <strain evidence="3 4">DSM 7454</strain>
    </source>
</reference>
<evidence type="ECO:0000259" key="2">
    <source>
        <dbReference type="SMART" id="SM00642"/>
    </source>
</evidence>
<dbReference type="Pfam" id="PF00128">
    <property type="entry name" value="Alpha-amylase"/>
    <property type="match status" value="1"/>
</dbReference>
<dbReference type="NCBIfam" id="TIGR02104">
    <property type="entry name" value="pulA_typeI"/>
    <property type="match status" value="1"/>
</dbReference>
<keyword evidence="3" id="KW-0326">Glycosidase</keyword>
<comment type="similarity">
    <text evidence="1">Belongs to the glycosyl hydrolase 13 family.</text>
</comment>
<evidence type="ECO:0000313" key="4">
    <source>
        <dbReference type="Proteomes" id="UP000005451"/>
    </source>
</evidence>
<gene>
    <name evidence="3" type="primary">pulA</name>
    <name evidence="3" type="ORF">ANHYDRO_00806</name>
</gene>
<dbReference type="Gene3D" id="2.60.40.10">
    <property type="entry name" value="Immunoglobulins"/>
    <property type="match status" value="1"/>
</dbReference>
<dbReference type="EC" id="3.2.1.41" evidence="3"/>
<dbReference type="SUPFAM" id="SSF51445">
    <property type="entry name" value="(Trans)glycosidases"/>
    <property type="match status" value="1"/>
</dbReference>
<dbReference type="InterPro" id="IPR006047">
    <property type="entry name" value="GH13_cat_dom"/>
</dbReference>
<dbReference type="InterPro" id="IPR017853">
    <property type="entry name" value="GH"/>
</dbReference>
<evidence type="ECO:0000256" key="1">
    <source>
        <dbReference type="ARBA" id="ARBA00008061"/>
    </source>
</evidence>
<dbReference type="CDD" id="cd02860">
    <property type="entry name" value="E_set_Pullulanase"/>
    <property type="match status" value="1"/>
</dbReference>
<organism evidence="3 4">
    <name type="scientific">Anaerococcus hydrogenalis DSM 7454</name>
    <dbReference type="NCBI Taxonomy" id="561177"/>
    <lineage>
        <taxon>Bacteria</taxon>
        <taxon>Bacillati</taxon>
        <taxon>Bacillota</taxon>
        <taxon>Tissierellia</taxon>
        <taxon>Tissierellales</taxon>
        <taxon>Peptoniphilaceae</taxon>
        <taxon>Anaerococcus</taxon>
    </lineage>
</organism>
<proteinExistence type="inferred from homology"/>
<dbReference type="InterPro" id="IPR014756">
    <property type="entry name" value="Ig_E-set"/>
</dbReference>
<dbReference type="PANTHER" id="PTHR43002">
    <property type="entry name" value="GLYCOGEN DEBRANCHING ENZYME"/>
    <property type="match status" value="1"/>
</dbReference>
<dbReference type="InterPro" id="IPR011840">
    <property type="entry name" value="PulA_typeI"/>
</dbReference>
<dbReference type="eggNOG" id="COG1523">
    <property type="taxonomic scope" value="Bacteria"/>
</dbReference>
<reference evidence="3 4" key="2">
    <citation type="submission" date="2008-10" db="EMBL/GenBank/DDBJ databases">
        <title>Draft genome sequence of Anaerococcus hydrogenalis (DSM 7454).</title>
        <authorList>
            <person name="Sudarsanam P."/>
            <person name="Ley R."/>
            <person name="Guruge J."/>
            <person name="Turnbaugh P.J."/>
            <person name="Mahowald M."/>
            <person name="Liep D."/>
            <person name="Gordon J."/>
        </authorList>
    </citation>
    <scope>NUCLEOTIDE SEQUENCE [LARGE SCALE GENOMIC DNA]</scope>
    <source>
        <strain evidence="3 4">DSM 7454</strain>
    </source>
</reference>
<name>B6W8A7_9FIRM</name>
<keyword evidence="3" id="KW-0378">Hydrolase</keyword>